<comment type="caution">
    <text evidence="1">The sequence shown here is derived from an EMBL/GenBank/DDBJ whole genome shotgun (WGS) entry which is preliminary data.</text>
</comment>
<name>A0A4Z2H0Z3_9TELE</name>
<accession>A0A4Z2H0Z3</accession>
<proteinExistence type="predicted"/>
<reference evidence="1 2" key="1">
    <citation type="submission" date="2019-03" db="EMBL/GenBank/DDBJ databases">
        <title>First draft genome of Liparis tanakae, snailfish: a comprehensive survey of snailfish specific genes.</title>
        <authorList>
            <person name="Kim W."/>
            <person name="Song I."/>
            <person name="Jeong J.-H."/>
            <person name="Kim D."/>
            <person name="Kim S."/>
            <person name="Ryu S."/>
            <person name="Song J.Y."/>
            <person name="Lee S.K."/>
        </authorList>
    </citation>
    <scope>NUCLEOTIDE SEQUENCE [LARGE SCALE GENOMIC DNA]</scope>
    <source>
        <tissue evidence="1">Muscle</tissue>
    </source>
</reference>
<evidence type="ECO:0000313" key="2">
    <source>
        <dbReference type="Proteomes" id="UP000314294"/>
    </source>
</evidence>
<dbReference type="EMBL" id="SRLO01000372">
    <property type="protein sequence ID" value="TNN58743.1"/>
    <property type="molecule type" value="Genomic_DNA"/>
</dbReference>
<dbReference type="Proteomes" id="UP000314294">
    <property type="component" value="Unassembled WGS sequence"/>
</dbReference>
<gene>
    <name evidence="1" type="ORF">EYF80_031068</name>
</gene>
<dbReference type="AlphaFoldDB" id="A0A4Z2H0Z3"/>
<keyword evidence="2" id="KW-1185">Reference proteome</keyword>
<sequence>MTKPPSYLPAAAALQMWNTAPSVSTRQRVIHLHRGDACAVLTARALDGARGRKAAASRQQTHIIAGKNTSNHHIYGKYINPTNFRLSLPPPPPGSVFGHR</sequence>
<organism evidence="1 2">
    <name type="scientific">Liparis tanakae</name>
    <name type="common">Tanaka's snailfish</name>
    <dbReference type="NCBI Taxonomy" id="230148"/>
    <lineage>
        <taxon>Eukaryota</taxon>
        <taxon>Metazoa</taxon>
        <taxon>Chordata</taxon>
        <taxon>Craniata</taxon>
        <taxon>Vertebrata</taxon>
        <taxon>Euteleostomi</taxon>
        <taxon>Actinopterygii</taxon>
        <taxon>Neopterygii</taxon>
        <taxon>Teleostei</taxon>
        <taxon>Neoteleostei</taxon>
        <taxon>Acanthomorphata</taxon>
        <taxon>Eupercaria</taxon>
        <taxon>Perciformes</taxon>
        <taxon>Cottioidei</taxon>
        <taxon>Cottales</taxon>
        <taxon>Liparidae</taxon>
        <taxon>Liparis</taxon>
    </lineage>
</organism>
<evidence type="ECO:0000313" key="1">
    <source>
        <dbReference type="EMBL" id="TNN58743.1"/>
    </source>
</evidence>
<protein>
    <submittedName>
        <fullName evidence="1">Uncharacterized protein</fullName>
    </submittedName>
</protein>